<dbReference type="GO" id="GO:0003964">
    <property type="term" value="F:RNA-directed DNA polymerase activity"/>
    <property type="evidence" value="ECO:0007669"/>
    <property type="project" value="UniProtKB-KW"/>
</dbReference>
<feature type="region of interest" description="Disordered" evidence="1">
    <location>
        <begin position="92"/>
        <end position="148"/>
    </location>
</feature>
<feature type="compositionally biased region" description="Basic and acidic residues" evidence="1">
    <location>
        <begin position="136"/>
        <end position="146"/>
    </location>
</feature>
<proteinExistence type="predicted"/>
<dbReference type="EMBL" id="BLXT01006383">
    <property type="protein sequence ID" value="GFO31258.1"/>
    <property type="molecule type" value="Genomic_DNA"/>
</dbReference>
<feature type="compositionally biased region" description="Gly residues" evidence="1">
    <location>
        <begin position="296"/>
        <end position="305"/>
    </location>
</feature>
<keyword evidence="2" id="KW-0695">RNA-directed DNA polymerase</keyword>
<name>A0AAV4CJJ3_9GAST</name>
<evidence type="ECO:0000313" key="2">
    <source>
        <dbReference type="EMBL" id="GFO31258.1"/>
    </source>
</evidence>
<keyword evidence="2" id="KW-0548">Nucleotidyltransferase</keyword>
<gene>
    <name evidence="2" type="ORF">PoB_005776300</name>
</gene>
<dbReference type="AlphaFoldDB" id="A0AAV4CJJ3"/>
<comment type="caution">
    <text evidence="2">The sequence shown here is derived from an EMBL/GenBank/DDBJ whole genome shotgun (WGS) entry which is preliminary data.</text>
</comment>
<evidence type="ECO:0000313" key="3">
    <source>
        <dbReference type="Proteomes" id="UP000735302"/>
    </source>
</evidence>
<accession>A0AAV4CJJ3</accession>
<sequence length="368" mass="40515">MKKLSRRADSSVSGVTQEGDFDGDLISGANQEGDLPGDPLRVRQEREEVAMTIRGRFISKWNEAFLGFHHVILVEILKEFTRDLLHTSNNMLSRNPVDAGHIDSPDVPVGQKSSLPLKRAPPLRPEKTGARRRRYVSSDRPDGRERRGSRRLYSNCNWEHPTQDEMVLTESLPTCDEIQRRLRKTTNTSPGQDRIEWGHLKTVDPTGDLLTAVLGAVHALGISSSWRKSRTVLIHKKGDTDDPGNFRPISLSSTLYKLYSGILAQRITNIATTHHWLSAEQKGFLPGDRKRHNTGADGGSAGGLPGHPNRSQTPLSPRDGFSQQDKPPPGITPRALVKTRGAAVTASPVVVPPPGLRKSGEATTARTQ</sequence>
<feature type="region of interest" description="Disordered" evidence="1">
    <location>
        <begin position="284"/>
        <end position="368"/>
    </location>
</feature>
<dbReference type="Proteomes" id="UP000735302">
    <property type="component" value="Unassembled WGS sequence"/>
</dbReference>
<dbReference type="PANTHER" id="PTHR19446">
    <property type="entry name" value="REVERSE TRANSCRIPTASES"/>
    <property type="match status" value="1"/>
</dbReference>
<organism evidence="2 3">
    <name type="scientific">Plakobranchus ocellatus</name>
    <dbReference type="NCBI Taxonomy" id="259542"/>
    <lineage>
        <taxon>Eukaryota</taxon>
        <taxon>Metazoa</taxon>
        <taxon>Spiralia</taxon>
        <taxon>Lophotrochozoa</taxon>
        <taxon>Mollusca</taxon>
        <taxon>Gastropoda</taxon>
        <taxon>Heterobranchia</taxon>
        <taxon>Euthyneura</taxon>
        <taxon>Panpulmonata</taxon>
        <taxon>Sacoglossa</taxon>
        <taxon>Placobranchoidea</taxon>
        <taxon>Plakobranchidae</taxon>
        <taxon>Plakobranchus</taxon>
    </lineage>
</organism>
<evidence type="ECO:0000256" key="1">
    <source>
        <dbReference type="SAM" id="MobiDB-lite"/>
    </source>
</evidence>
<feature type="region of interest" description="Disordered" evidence="1">
    <location>
        <begin position="1"/>
        <end position="42"/>
    </location>
</feature>
<keyword evidence="2" id="KW-0808">Transferase</keyword>
<keyword evidence="3" id="KW-1185">Reference proteome</keyword>
<feature type="compositionally biased region" description="Polar residues" evidence="1">
    <location>
        <begin position="309"/>
        <end position="325"/>
    </location>
</feature>
<protein>
    <submittedName>
        <fullName evidence="2">Reverse transcriptase</fullName>
    </submittedName>
</protein>
<reference evidence="2 3" key="1">
    <citation type="journal article" date="2021" name="Elife">
        <title>Chloroplast acquisition without the gene transfer in kleptoplastic sea slugs, Plakobranchus ocellatus.</title>
        <authorList>
            <person name="Maeda T."/>
            <person name="Takahashi S."/>
            <person name="Yoshida T."/>
            <person name="Shimamura S."/>
            <person name="Takaki Y."/>
            <person name="Nagai Y."/>
            <person name="Toyoda A."/>
            <person name="Suzuki Y."/>
            <person name="Arimoto A."/>
            <person name="Ishii H."/>
            <person name="Satoh N."/>
            <person name="Nishiyama T."/>
            <person name="Hasebe M."/>
            <person name="Maruyama T."/>
            <person name="Minagawa J."/>
            <person name="Obokata J."/>
            <person name="Shigenobu S."/>
        </authorList>
    </citation>
    <scope>NUCLEOTIDE SEQUENCE [LARGE SCALE GENOMIC DNA]</scope>
</reference>